<dbReference type="GO" id="GO:0015297">
    <property type="term" value="F:antiporter activity"/>
    <property type="evidence" value="ECO:0007669"/>
    <property type="project" value="InterPro"/>
</dbReference>
<dbReference type="EMBL" id="PNHK01000001">
    <property type="protein sequence ID" value="PMD06186.1"/>
    <property type="molecule type" value="Genomic_DNA"/>
</dbReference>
<dbReference type="OrthoDB" id="3730907at2"/>
<proteinExistence type="predicted"/>
<feature type="transmembrane region" description="Helical" evidence="2">
    <location>
        <begin position="6"/>
        <end position="28"/>
    </location>
</feature>
<keyword evidence="2" id="KW-0472">Membrane</keyword>
<gene>
    <name evidence="3" type="ORF">CJ199_02035</name>
</gene>
<keyword evidence="2" id="KW-0812">Transmembrane</keyword>
<protein>
    <submittedName>
        <fullName evidence="3">Cation:proton antiporter</fullName>
    </submittedName>
</protein>
<evidence type="ECO:0000313" key="4">
    <source>
        <dbReference type="Proteomes" id="UP000235598"/>
    </source>
</evidence>
<comment type="caution">
    <text evidence="3">The sequence shown here is derived from an EMBL/GenBank/DDBJ whole genome shotgun (WGS) entry which is preliminary data.</text>
</comment>
<feature type="transmembrane region" description="Helical" evidence="2">
    <location>
        <begin position="67"/>
        <end position="91"/>
    </location>
</feature>
<keyword evidence="2" id="KW-1133">Transmembrane helix</keyword>
<dbReference type="GO" id="GO:0098662">
    <property type="term" value="P:inorganic cation transmembrane transport"/>
    <property type="evidence" value="ECO:0007669"/>
    <property type="project" value="InterPro"/>
</dbReference>
<evidence type="ECO:0000256" key="1">
    <source>
        <dbReference type="SAM" id="MobiDB-lite"/>
    </source>
</evidence>
<feature type="compositionally biased region" description="Basic and acidic residues" evidence="1">
    <location>
        <begin position="129"/>
        <end position="151"/>
    </location>
</feature>
<accession>A0A2N6VPY2</accession>
<reference evidence="3 4" key="1">
    <citation type="submission" date="2017-09" db="EMBL/GenBank/DDBJ databases">
        <title>Bacterial strain isolated from the female urinary microbiota.</title>
        <authorList>
            <person name="Thomas-White K."/>
            <person name="Kumar N."/>
            <person name="Forster S."/>
            <person name="Putonti C."/>
            <person name="Lawley T."/>
            <person name="Wolfe A.J."/>
        </authorList>
    </citation>
    <scope>NUCLEOTIDE SEQUENCE [LARGE SCALE GENOMIC DNA]</scope>
    <source>
        <strain evidence="3 4">UMB1301</strain>
    </source>
</reference>
<feature type="transmembrane region" description="Helical" evidence="2">
    <location>
        <begin position="40"/>
        <end position="61"/>
    </location>
</feature>
<name>A0A2N6VPY2_9MICO</name>
<sequence>MDIVFTVLVGVFGIGGCLIVLGSSIAMFRARDALSRINVFSPVTGLGMPMILVAAYVHSLWAEGFSVWRTFATVVAFLALIAVSSVASNVLSRATFVSGSPVSRATVPNRLAYAKDPDEDSKLAAQAYREAKQAERDGNSKPQRDFYGEWR</sequence>
<evidence type="ECO:0000256" key="2">
    <source>
        <dbReference type="SAM" id="Phobius"/>
    </source>
</evidence>
<evidence type="ECO:0000313" key="3">
    <source>
        <dbReference type="EMBL" id="PMD06186.1"/>
    </source>
</evidence>
<feature type="region of interest" description="Disordered" evidence="1">
    <location>
        <begin position="128"/>
        <end position="151"/>
    </location>
</feature>
<dbReference type="Pfam" id="PF03334">
    <property type="entry name" value="PhaG_MnhG_YufB"/>
    <property type="match status" value="1"/>
</dbReference>
<organism evidence="3 4">
    <name type="scientific">Brevibacterium paucivorans</name>
    <dbReference type="NCBI Taxonomy" id="170994"/>
    <lineage>
        <taxon>Bacteria</taxon>
        <taxon>Bacillati</taxon>
        <taxon>Actinomycetota</taxon>
        <taxon>Actinomycetes</taxon>
        <taxon>Micrococcales</taxon>
        <taxon>Brevibacteriaceae</taxon>
        <taxon>Brevibacterium</taxon>
    </lineage>
</organism>
<dbReference type="Proteomes" id="UP000235598">
    <property type="component" value="Unassembled WGS sequence"/>
</dbReference>
<dbReference type="RefSeq" id="WP_102237838.1">
    <property type="nucleotide sequence ID" value="NZ_PNHK01000001.1"/>
</dbReference>
<dbReference type="AlphaFoldDB" id="A0A2N6VPY2"/>
<dbReference type="InterPro" id="IPR005133">
    <property type="entry name" value="PhaG_MnhG_YufB"/>
</dbReference>